<dbReference type="EMBL" id="KZ401125">
    <property type="protein sequence ID" value="PIO54138.1"/>
    <property type="molecule type" value="Genomic_DNA"/>
</dbReference>
<keyword evidence="2" id="KW-1185">Reference proteome</keyword>
<evidence type="ECO:0000313" key="1">
    <source>
        <dbReference type="EMBL" id="PIO54138.1"/>
    </source>
</evidence>
<reference evidence="1 2" key="1">
    <citation type="submission" date="2015-09" db="EMBL/GenBank/DDBJ databases">
        <title>Draft genome of the parasitic nematode Teladorsagia circumcincta isolate WARC Sus (inbred).</title>
        <authorList>
            <person name="Mitreva M."/>
        </authorList>
    </citation>
    <scope>NUCLEOTIDE SEQUENCE [LARGE SCALE GENOMIC DNA]</scope>
    <source>
        <strain evidence="1 2">S</strain>
    </source>
</reference>
<protein>
    <submittedName>
        <fullName evidence="1">Uncharacterized protein</fullName>
    </submittedName>
</protein>
<name>A0A2G9T8C6_TELCI</name>
<proteinExistence type="predicted"/>
<gene>
    <name evidence="1" type="ORF">TELCIR_24505</name>
</gene>
<organism evidence="1 2">
    <name type="scientific">Teladorsagia circumcincta</name>
    <name type="common">Brown stomach worm</name>
    <name type="synonym">Ostertagia circumcincta</name>
    <dbReference type="NCBI Taxonomy" id="45464"/>
    <lineage>
        <taxon>Eukaryota</taxon>
        <taxon>Metazoa</taxon>
        <taxon>Ecdysozoa</taxon>
        <taxon>Nematoda</taxon>
        <taxon>Chromadorea</taxon>
        <taxon>Rhabditida</taxon>
        <taxon>Rhabditina</taxon>
        <taxon>Rhabditomorpha</taxon>
        <taxon>Strongyloidea</taxon>
        <taxon>Trichostrongylidae</taxon>
        <taxon>Teladorsagia</taxon>
    </lineage>
</organism>
<accession>A0A2G9T8C6</accession>
<dbReference type="Proteomes" id="UP000230423">
    <property type="component" value="Unassembled WGS sequence"/>
</dbReference>
<sequence length="62" mass="7340">MTMMAFRKIYREIDEKDKSASHFIDVLLLTARQARELEISRKLESEKLVMFGRASLLPHFLQ</sequence>
<dbReference type="AlphaFoldDB" id="A0A2G9T8C6"/>
<evidence type="ECO:0000313" key="2">
    <source>
        <dbReference type="Proteomes" id="UP000230423"/>
    </source>
</evidence>